<evidence type="ECO:0000256" key="3">
    <source>
        <dbReference type="ARBA" id="ARBA00022741"/>
    </source>
</evidence>
<evidence type="ECO:0000313" key="13">
    <source>
        <dbReference type="EMBL" id="HGK24165.1"/>
    </source>
</evidence>
<evidence type="ECO:0000256" key="8">
    <source>
        <dbReference type="ARBA" id="ARBA00048027"/>
    </source>
</evidence>
<dbReference type="SMART" id="SM00382">
    <property type="entry name" value="AAA"/>
    <property type="match status" value="1"/>
</dbReference>
<comment type="catalytic activity">
    <reaction evidence="8 9">
        <text>GTP + H2O = GDP + phosphate + H(+)</text>
        <dbReference type="Rhea" id="RHEA:19669"/>
        <dbReference type="ChEBI" id="CHEBI:15377"/>
        <dbReference type="ChEBI" id="CHEBI:15378"/>
        <dbReference type="ChEBI" id="CHEBI:37565"/>
        <dbReference type="ChEBI" id="CHEBI:43474"/>
        <dbReference type="ChEBI" id="CHEBI:58189"/>
        <dbReference type="EC" id="3.6.5.4"/>
    </reaction>
</comment>
<keyword evidence="2 9" id="KW-0963">Cytoplasm</keyword>
<dbReference type="AlphaFoldDB" id="A0A7V3ZJW3"/>
<feature type="binding site" evidence="9">
    <location>
        <begin position="101"/>
        <end position="108"/>
    </location>
    <ligand>
        <name>GTP</name>
        <dbReference type="ChEBI" id="CHEBI:37565"/>
    </ligand>
</feature>
<dbReference type="FunFam" id="3.40.50.300:FF:000053">
    <property type="entry name" value="Signal recognition particle receptor FtsY"/>
    <property type="match status" value="1"/>
</dbReference>
<dbReference type="HAMAP" id="MF_00920">
    <property type="entry name" value="FtsY"/>
    <property type="match status" value="1"/>
</dbReference>
<evidence type="ECO:0000256" key="1">
    <source>
        <dbReference type="ARBA" id="ARBA00022475"/>
    </source>
</evidence>
<keyword evidence="7 9" id="KW-0675">Receptor</keyword>
<dbReference type="SUPFAM" id="SSF52540">
    <property type="entry name" value="P-loop containing nucleoside triphosphate hydrolases"/>
    <property type="match status" value="1"/>
</dbReference>
<accession>A0A7V3ZJW3</accession>
<dbReference type="InterPro" id="IPR027417">
    <property type="entry name" value="P-loop_NTPase"/>
</dbReference>
<dbReference type="Gene3D" id="3.40.50.300">
    <property type="entry name" value="P-loop containing nucleotide triphosphate hydrolases"/>
    <property type="match status" value="1"/>
</dbReference>
<evidence type="ECO:0000259" key="11">
    <source>
        <dbReference type="SMART" id="SM00962"/>
    </source>
</evidence>
<dbReference type="GO" id="GO:0005525">
    <property type="term" value="F:GTP binding"/>
    <property type="evidence" value="ECO:0007669"/>
    <property type="project" value="UniProtKB-UniRule"/>
</dbReference>
<keyword evidence="3 9" id="KW-0547">Nucleotide-binding</keyword>
<evidence type="ECO:0000256" key="6">
    <source>
        <dbReference type="ARBA" id="ARBA00023136"/>
    </source>
</evidence>
<feature type="binding site" evidence="9">
    <location>
        <begin position="247"/>
        <end position="250"/>
    </location>
    <ligand>
        <name>GTP</name>
        <dbReference type="ChEBI" id="CHEBI:37565"/>
    </ligand>
</feature>
<evidence type="ECO:0000259" key="10">
    <source>
        <dbReference type="SMART" id="SM00382"/>
    </source>
</evidence>
<evidence type="ECO:0000259" key="12">
    <source>
        <dbReference type="SMART" id="SM00963"/>
    </source>
</evidence>
<dbReference type="GO" id="GO:0005047">
    <property type="term" value="F:signal recognition particle binding"/>
    <property type="evidence" value="ECO:0007669"/>
    <property type="project" value="TreeGrafter"/>
</dbReference>
<dbReference type="SMART" id="SM00963">
    <property type="entry name" value="SRP54_N"/>
    <property type="match status" value="1"/>
</dbReference>
<organism evidence="13">
    <name type="scientific">Dictyoglomus thermophilum</name>
    <dbReference type="NCBI Taxonomy" id="14"/>
    <lineage>
        <taxon>Bacteria</taxon>
        <taxon>Pseudomonadati</taxon>
        <taxon>Dictyoglomota</taxon>
        <taxon>Dictyoglomia</taxon>
        <taxon>Dictyoglomales</taxon>
        <taxon>Dictyoglomaceae</taxon>
        <taxon>Dictyoglomus</taxon>
    </lineage>
</organism>
<feature type="domain" description="AAA+ ATPase" evidence="10">
    <location>
        <begin position="93"/>
        <end position="240"/>
    </location>
</feature>
<dbReference type="InterPro" id="IPR042101">
    <property type="entry name" value="SRP54_N_sf"/>
</dbReference>
<comment type="caution">
    <text evidence="13">The sequence shown here is derived from an EMBL/GenBank/DDBJ whole genome shotgun (WGS) entry which is preliminary data.</text>
</comment>
<dbReference type="InterPro" id="IPR036225">
    <property type="entry name" value="SRP/SRP_N"/>
</dbReference>
<reference evidence="13" key="1">
    <citation type="journal article" date="2020" name="mSystems">
        <title>Genome- and Community-Level Interaction Insights into Carbon Utilization and Element Cycling Functions of Hydrothermarchaeota in Hydrothermal Sediment.</title>
        <authorList>
            <person name="Zhou Z."/>
            <person name="Liu Y."/>
            <person name="Xu W."/>
            <person name="Pan J."/>
            <person name="Luo Z.H."/>
            <person name="Li M."/>
        </authorList>
    </citation>
    <scope>NUCLEOTIDE SEQUENCE [LARGE SCALE GENOMIC DNA]</scope>
    <source>
        <strain evidence="13">SpSt-70</strain>
    </source>
</reference>
<keyword evidence="5 9" id="KW-0342">GTP-binding</keyword>
<dbReference type="SMART" id="SM00962">
    <property type="entry name" value="SRP54"/>
    <property type="match status" value="1"/>
</dbReference>
<dbReference type="GO" id="GO:0005737">
    <property type="term" value="C:cytoplasm"/>
    <property type="evidence" value="ECO:0007669"/>
    <property type="project" value="UniProtKB-SubCell"/>
</dbReference>
<comment type="similarity">
    <text evidence="9">Belongs to the GTP-binding SRP family. FtsY subfamily.</text>
</comment>
<evidence type="ECO:0000256" key="9">
    <source>
        <dbReference type="HAMAP-Rule" id="MF_00920"/>
    </source>
</evidence>
<comment type="subunit">
    <text evidence="9">Part of the signal recognition particle protein translocation system, which is composed of SRP and FtsY.</text>
</comment>
<dbReference type="PANTHER" id="PTHR43134">
    <property type="entry name" value="SIGNAL RECOGNITION PARTICLE RECEPTOR SUBUNIT ALPHA"/>
    <property type="match status" value="1"/>
</dbReference>
<proteinExistence type="inferred from homology"/>
<dbReference type="GO" id="GO:0006614">
    <property type="term" value="P:SRP-dependent cotranslational protein targeting to membrane"/>
    <property type="evidence" value="ECO:0007669"/>
    <property type="project" value="InterPro"/>
</dbReference>
<dbReference type="EMBL" id="DTDV01000019">
    <property type="protein sequence ID" value="HGK24165.1"/>
    <property type="molecule type" value="Genomic_DNA"/>
</dbReference>
<dbReference type="NCBIfam" id="TIGR00064">
    <property type="entry name" value="ftsY"/>
    <property type="match status" value="1"/>
</dbReference>
<dbReference type="InterPro" id="IPR003593">
    <property type="entry name" value="AAA+_ATPase"/>
</dbReference>
<dbReference type="GO" id="GO:0003924">
    <property type="term" value="F:GTPase activity"/>
    <property type="evidence" value="ECO:0007669"/>
    <property type="project" value="UniProtKB-UniRule"/>
</dbReference>
<dbReference type="PANTHER" id="PTHR43134:SF1">
    <property type="entry name" value="SIGNAL RECOGNITION PARTICLE RECEPTOR SUBUNIT ALPHA"/>
    <property type="match status" value="1"/>
</dbReference>
<comment type="subcellular location">
    <subcellularLocation>
        <location evidence="9">Cell membrane</location>
        <topology evidence="9">Peripheral membrane protein</topology>
        <orientation evidence="9">Cytoplasmic side</orientation>
    </subcellularLocation>
    <subcellularLocation>
        <location evidence="9">Cytoplasm</location>
    </subcellularLocation>
</comment>
<keyword evidence="4 9" id="KW-0378">Hydrolase</keyword>
<feature type="binding site" evidence="9">
    <location>
        <begin position="183"/>
        <end position="187"/>
    </location>
    <ligand>
        <name>GTP</name>
        <dbReference type="ChEBI" id="CHEBI:37565"/>
    </ligand>
</feature>
<sequence length="299" mass="33466">MELSFWDRLPKIKGFAERLQNILKFSRVDDNLLDELEMEFIQSDLGLELTNEIISEIRKRKITNTPELRDFLFNYLKAILENLDYRLDLLEDRLNVVVFIGVNGTGKTSTVGKFAYYLKGLGYSPIIAAADTFRAAAIDQVKIWGERVGVEVIAQKEGADPGAVVFNAIEAARARNKNVLLVDTAGRMHTKSNLIEELKKINRVVERTLGYGPSENLIVIDATLGQNVIRQVETFHNAVNLTGAVLTKLDGTAKGGVIFNVVRRFNIPVKLVTIGEGVEDLKVFDPNEFIESFIPEVKV</sequence>
<feature type="domain" description="SRP54-type proteins GTP-binding" evidence="11">
    <location>
        <begin position="94"/>
        <end position="295"/>
    </location>
</feature>
<protein>
    <recommendedName>
        <fullName evidence="9">Signal recognition particle receptor FtsY</fullName>
        <shortName evidence="9">SRP receptor</shortName>
        <ecNumber evidence="9">3.6.5.4</ecNumber>
    </recommendedName>
</protein>
<dbReference type="EC" id="3.6.5.4" evidence="9"/>
<dbReference type="InterPro" id="IPR000897">
    <property type="entry name" value="SRP54_GTPase_dom"/>
</dbReference>
<dbReference type="InterPro" id="IPR004390">
    <property type="entry name" value="SR_rcpt_FtsY"/>
</dbReference>
<dbReference type="Pfam" id="PF00448">
    <property type="entry name" value="SRP54"/>
    <property type="match status" value="1"/>
</dbReference>
<dbReference type="GO" id="GO:0005886">
    <property type="term" value="C:plasma membrane"/>
    <property type="evidence" value="ECO:0007669"/>
    <property type="project" value="UniProtKB-SubCell"/>
</dbReference>
<dbReference type="Pfam" id="PF02881">
    <property type="entry name" value="SRP54_N"/>
    <property type="match status" value="1"/>
</dbReference>
<dbReference type="InterPro" id="IPR013822">
    <property type="entry name" value="Signal_recog_particl_SRP54_hlx"/>
</dbReference>
<dbReference type="SUPFAM" id="SSF47364">
    <property type="entry name" value="Domain of the SRP/SRP receptor G-proteins"/>
    <property type="match status" value="1"/>
</dbReference>
<evidence type="ECO:0000256" key="4">
    <source>
        <dbReference type="ARBA" id="ARBA00022801"/>
    </source>
</evidence>
<evidence type="ECO:0000256" key="2">
    <source>
        <dbReference type="ARBA" id="ARBA00022490"/>
    </source>
</evidence>
<keyword evidence="6 9" id="KW-0472">Membrane</keyword>
<comment type="function">
    <text evidence="9">Involved in targeting and insertion of nascent membrane proteins into the cytoplasmic membrane. Acts as a receptor for the complex formed by the signal recognition particle (SRP) and the ribosome-nascent chain (RNC).</text>
</comment>
<evidence type="ECO:0000256" key="5">
    <source>
        <dbReference type="ARBA" id="ARBA00023134"/>
    </source>
</evidence>
<feature type="domain" description="Signal recognition particle SRP54 helical bundle" evidence="12">
    <location>
        <begin position="11"/>
        <end position="80"/>
    </location>
</feature>
<gene>
    <name evidence="9 13" type="primary">ftsY</name>
    <name evidence="13" type="ORF">ENU78_07030</name>
</gene>
<name>A0A7V3ZJW3_DICTH</name>
<keyword evidence="1 9" id="KW-1003">Cell membrane</keyword>
<evidence type="ECO:0000256" key="7">
    <source>
        <dbReference type="ARBA" id="ARBA00023170"/>
    </source>
</evidence>
<dbReference type="Gene3D" id="1.20.120.140">
    <property type="entry name" value="Signal recognition particle SRP54, nucleotide-binding domain"/>
    <property type="match status" value="1"/>
</dbReference>